<accession>A0A0K0E0Y7</accession>
<dbReference type="WBParaSite" id="TCONS_00002235.p1">
    <property type="protein sequence ID" value="TCONS_00002235.p1"/>
    <property type="gene ID" value="XLOC_002110"/>
</dbReference>
<sequence>MYFFFSLTINLTILFFLILQILIIIKCERLPEEILLDLKVPKCPNGQNALIDADGLTKCGSGCPDGFNCFKNESEISEYCCPDIDLLHKLYDNIDRDFYLNTMKKYPEPKALTAKDVETAFPIFPSNNIWSDLASFPNTKINGIYDKFINNEKNKKLMKISVLSSHNNNVVEEKIVNSTTFTNTSIAINSTISTNNTTATNSTIATNSTKVTNKTIPINSTINTNSTIDRNNTITNLTVKQQNSTNDILLKHILTPINNNTISTKINSTSKPPIKILKESKTFQIIKTTTTSITTMITTTAKTLTTSSTTSLNNNQNNIRRKPLPHELNMESVNDINTLSHQTFVFAEGLNNLQLPERSKFLDEEDIEKDLPLAALYYYCQRHSLNYTCNNGTVLTQFVTRWYAKDNQCHTYTWSFCPGDTIAMDKSLRSKEECEEICLKHGQKINSDVSSKVVKSNERNDNNIIDEINNNTDPKFLKNFDLTDIDEIVKTMTIEDRTKLSTNQKTFASKIVDEDNSKHVLSNGQDTEVFQIHDNLKQFICVRPDTFAHICPDGFPSQLTLRWFVYENQCITFPYGYCHGDRVTEEAFAKTKKECEEHCLMSDHEETDIV</sequence>
<proteinExistence type="predicted"/>
<dbReference type="AlphaFoldDB" id="A0A0K0E0Y7"/>
<keyword evidence="1" id="KW-0472">Membrane</keyword>
<dbReference type="Proteomes" id="UP000035681">
    <property type="component" value="Unplaced"/>
</dbReference>
<protein>
    <submittedName>
        <fullName evidence="3 4">BPTI/Kunitz inhibitor domain-containing protein</fullName>
    </submittedName>
</protein>
<keyword evidence="2" id="KW-1185">Reference proteome</keyword>
<keyword evidence="1" id="KW-1133">Transmembrane helix</keyword>
<dbReference type="WBParaSite" id="SSTP_0000314900.1">
    <property type="protein sequence ID" value="SSTP_0000314900.1"/>
    <property type="gene ID" value="SSTP_0000314900"/>
</dbReference>
<evidence type="ECO:0000256" key="1">
    <source>
        <dbReference type="SAM" id="Phobius"/>
    </source>
</evidence>
<reference evidence="3" key="1">
    <citation type="submission" date="2015-08" db="UniProtKB">
        <authorList>
            <consortium name="WormBaseParasite"/>
        </authorList>
    </citation>
    <scope>IDENTIFICATION</scope>
</reference>
<evidence type="ECO:0000313" key="2">
    <source>
        <dbReference type="Proteomes" id="UP000035681"/>
    </source>
</evidence>
<evidence type="ECO:0000313" key="4">
    <source>
        <dbReference type="WBParaSite" id="TCONS_00002235.p1"/>
    </source>
</evidence>
<keyword evidence="1" id="KW-0812">Transmembrane</keyword>
<name>A0A0K0E0Y7_STRER</name>
<evidence type="ECO:0000313" key="3">
    <source>
        <dbReference type="WBParaSite" id="SSTP_0000314900.1"/>
    </source>
</evidence>
<dbReference type="STRING" id="6248.A0A0K0E0Y7"/>
<feature type="transmembrane region" description="Helical" evidence="1">
    <location>
        <begin position="7"/>
        <end position="25"/>
    </location>
</feature>
<organism evidence="3">
    <name type="scientific">Strongyloides stercoralis</name>
    <name type="common">Threadworm</name>
    <dbReference type="NCBI Taxonomy" id="6248"/>
    <lineage>
        <taxon>Eukaryota</taxon>
        <taxon>Metazoa</taxon>
        <taxon>Ecdysozoa</taxon>
        <taxon>Nematoda</taxon>
        <taxon>Chromadorea</taxon>
        <taxon>Rhabditida</taxon>
        <taxon>Tylenchina</taxon>
        <taxon>Panagrolaimomorpha</taxon>
        <taxon>Strongyloidoidea</taxon>
        <taxon>Strongyloididae</taxon>
        <taxon>Strongyloides</taxon>
    </lineage>
</organism>